<gene>
    <name evidence="3" type="ORF">POT9AD_5210</name>
</gene>
<evidence type="ECO:0000256" key="2">
    <source>
        <dbReference type="RuleBase" id="RU000408"/>
    </source>
</evidence>
<dbReference type="PANTHER" id="PTHR12962">
    <property type="entry name" value="CALCIUM-REGULATED HEAT STABLE PROTEIN CRHSP-24-RELATED"/>
    <property type="match status" value="1"/>
</dbReference>
<dbReference type="InterPro" id="IPR010718">
    <property type="entry name" value="DUF1294"/>
</dbReference>
<dbReference type="InterPro" id="IPR011129">
    <property type="entry name" value="CSD"/>
</dbReference>
<dbReference type="PANTHER" id="PTHR12962:SF1">
    <property type="entry name" value="COLD SHOCK DOMAIN-CONTAINING PROTEIN CG9705"/>
    <property type="match status" value="1"/>
</dbReference>
<evidence type="ECO:0000313" key="3">
    <source>
        <dbReference type="EMBL" id="VDN66185.1"/>
    </source>
</evidence>
<accession>A0A653BDD1</accession>
<evidence type="ECO:0000256" key="1">
    <source>
        <dbReference type="ARBA" id="ARBA00022553"/>
    </source>
</evidence>
<dbReference type="PROSITE" id="PS51857">
    <property type="entry name" value="CSD_2"/>
    <property type="match status" value="1"/>
</dbReference>
<protein>
    <submittedName>
        <fullName evidence="3">Cold-shock protein</fullName>
    </submittedName>
</protein>
<dbReference type="GO" id="GO:0003730">
    <property type="term" value="F:mRNA 3'-UTR binding"/>
    <property type="evidence" value="ECO:0007669"/>
    <property type="project" value="TreeGrafter"/>
</dbReference>
<dbReference type="InterPro" id="IPR019844">
    <property type="entry name" value="CSD_CS"/>
</dbReference>
<dbReference type="OrthoDB" id="72963at2"/>
<dbReference type="EMBL" id="LR130779">
    <property type="protein sequence ID" value="VDN66185.1"/>
    <property type="molecule type" value="Genomic_DNA"/>
</dbReference>
<dbReference type="PROSITE" id="PS00352">
    <property type="entry name" value="CSD_1"/>
    <property type="match status" value="1"/>
</dbReference>
<sequence>MSGAERRGRLRSWNDDKGFGFIQPESGGADVFAHISAMRGDRRPQSGDRVLYVEGRDERGRLRAEHLRLAGELSLDRQAIRRKPQNPAAKGSAPRTARKSTGQGSIRHLPAKATVFLLLCALPLIAALKLFDQGLWWLLPLYLSASLLSVLQYWLDKRSAQDGSRRIAEKTLHLVELLGGWPGALIAQQLLRHKTRKVSYQIVFWMIVAAHQVLWLDLLWLDGTHIARYVPLLVQ</sequence>
<dbReference type="GO" id="GO:0005829">
    <property type="term" value="C:cytosol"/>
    <property type="evidence" value="ECO:0007669"/>
    <property type="project" value="UniProtKB-ARBA"/>
</dbReference>
<dbReference type="AlphaFoldDB" id="A0A653BDD1"/>
<dbReference type="InterPro" id="IPR002059">
    <property type="entry name" value="CSP_DNA-bd"/>
</dbReference>
<reference evidence="3" key="1">
    <citation type="submission" date="2018-11" db="EMBL/GenBank/DDBJ databases">
        <authorList>
            <consortium name="Genoscope - CEA"/>
            <person name="William W."/>
        </authorList>
    </citation>
    <scope>NUCLEOTIDE SEQUENCE [LARGE SCALE GENOMIC DNA]</scope>
    <source>
        <strain evidence="3">T9AD</strain>
    </source>
</reference>
<dbReference type="SMART" id="SM00357">
    <property type="entry name" value="CSP"/>
    <property type="match status" value="1"/>
</dbReference>
<proteinExistence type="predicted"/>
<dbReference type="GO" id="GO:0043488">
    <property type="term" value="P:regulation of mRNA stability"/>
    <property type="evidence" value="ECO:0007669"/>
    <property type="project" value="TreeGrafter"/>
</dbReference>
<dbReference type="Pfam" id="PF00313">
    <property type="entry name" value="CSD"/>
    <property type="match status" value="1"/>
</dbReference>
<organism evidence="3">
    <name type="scientific">Ectopseudomonas oleovorans</name>
    <name type="common">Pseudomonas oleovorans</name>
    <dbReference type="NCBI Taxonomy" id="301"/>
    <lineage>
        <taxon>Bacteria</taxon>
        <taxon>Pseudomonadati</taxon>
        <taxon>Pseudomonadota</taxon>
        <taxon>Gammaproteobacteria</taxon>
        <taxon>Pseudomonadales</taxon>
        <taxon>Pseudomonadaceae</taxon>
        <taxon>Ectopseudomonas</taxon>
    </lineage>
</organism>
<dbReference type="InterPro" id="IPR012340">
    <property type="entry name" value="NA-bd_OB-fold"/>
</dbReference>
<keyword evidence="1" id="KW-0597">Phosphoprotein</keyword>
<dbReference type="SUPFAM" id="SSF50249">
    <property type="entry name" value="Nucleic acid-binding proteins"/>
    <property type="match status" value="1"/>
</dbReference>
<name>A0A653BDD1_ECTOL</name>
<dbReference type="Pfam" id="PF06961">
    <property type="entry name" value="DUF1294"/>
    <property type="match status" value="1"/>
</dbReference>
<dbReference type="Gene3D" id="2.40.50.140">
    <property type="entry name" value="Nucleic acid-binding proteins"/>
    <property type="match status" value="1"/>
</dbReference>
<comment type="subcellular location">
    <subcellularLocation>
        <location evidence="2">Cytoplasm</location>
    </subcellularLocation>
</comment>
<dbReference type="InterPro" id="IPR052069">
    <property type="entry name" value="Ca-reg_mRNA-binding_domain"/>
</dbReference>
<dbReference type="CDD" id="cd04458">
    <property type="entry name" value="CSP_CDS"/>
    <property type="match status" value="1"/>
</dbReference>